<protein>
    <submittedName>
        <fullName evidence="1">Uncharacterized protein</fullName>
    </submittedName>
</protein>
<sequence length="262" mass="28397">MIQLFDPYQERLQGRNLLASDDVTVPAGGRATARLDGRDGGQYGVLALSVDTTEPGQILSLSTLDGDLTLVEGVHAQAISRIFERRAYDLAAPFVVRQGEFLRATFTNPTTTESSNSVLVQGLPKTLLRQRRESILQNVDSVPDVQFGYVFAQGVPAGERRTLQFELPKGSWATDHIGIVAPGNEGAVSVSVESKDDILIDEIRVSDLQRYSEHRLSLVNPVPIGGSETLKLIVDNAASSEASVSAVTPLYERVPTLARVIQ</sequence>
<dbReference type="AlphaFoldDB" id="A0A9X2U379"/>
<proteinExistence type="predicted"/>
<gene>
    <name evidence="1" type="ORF">GGP82_002440</name>
</gene>
<dbReference type="RefSeq" id="WP_259083816.1">
    <property type="nucleotide sequence ID" value="NZ_JANTYZ010000007.1"/>
</dbReference>
<organism evidence="1 2">
    <name type="scientific">Salinibacter ruber</name>
    <dbReference type="NCBI Taxonomy" id="146919"/>
    <lineage>
        <taxon>Bacteria</taxon>
        <taxon>Pseudomonadati</taxon>
        <taxon>Rhodothermota</taxon>
        <taxon>Rhodothermia</taxon>
        <taxon>Rhodothermales</taxon>
        <taxon>Salinibacteraceae</taxon>
        <taxon>Salinibacter</taxon>
    </lineage>
</organism>
<name>A0A9X2U379_9BACT</name>
<dbReference type="EMBL" id="JANTYZ010000007">
    <property type="protein sequence ID" value="MCS3865876.1"/>
    <property type="molecule type" value="Genomic_DNA"/>
</dbReference>
<evidence type="ECO:0000313" key="2">
    <source>
        <dbReference type="Proteomes" id="UP001155034"/>
    </source>
</evidence>
<evidence type="ECO:0000313" key="1">
    <source>
        <dbReference type="EMBL" id="MCS3865876.1"/>
    </source>
</evidence>
<dbReference type="Proteomes" id="UP001155034">
    <property type="component" value="Unassembled WGS sequence"/>
</dbReference>
<reference evidence="1" key="1">
    <citation type="submission" date="2022-08" db="EMBL/GenBank/DDBJ databases">
        <title>Genomic Encyclopedia of Type Strains, Phase V (KMG-V): Genome sequencing to study the core and pangenomes of soil and plant-associated prokaryotes.</title>
        <authorList>
            <person name="Whitman W."/>
        </authorList>
    </citation>
    <scope>NUCLEOTIDE SEQUENCE</scope>
    <source>
        <strain evidence="1">SP2016B</strain>
    </source>
</reference>
<comment type="caution">
    <text evidence="1">The sequence shown here is derived from an EMBL/GenBank/DDBJ whole genome shotgun (WGS) entry which is preliminary data.</text>
</comment>
<accession>A0A9X2U379</accession>